<dbReference type="InParanoid" id="A0A1W4WLP1"/>
<sequence>MGRVEMYFLWCTSVSFIFMTTGIPVNGTEKNFADSTEENSLNDTNNSTGDLLIISSYVYEVGILTNENTTNSNNTSDEQGEVTVSLLSSLPNGTLLSFSNISSPQQANITGHFSSAMFPLPPLSAFIIATLSDKDNSTNDTLPSILVDALEDFSSTDPKKTKEALANLPSVLGLQQLGDIIDDNSTDSKDQQNQDDVKKEKERSGSITENTKEVAENDKSGDGGA</sequence>
<name>A0A1W4WLP1_AGRPL</name>
<dbReference type="OrthoDB" id="8119829at2759"/>
<evidence type="ECO:0000256" key="2">
    <source>
        <dbReference type="SAM" id="SignalP"/>
    </source>
</evidence>
<reference evidence="4" key="1">
    <citation type="submission" date="2025-08" db="UniProtKB">
        <authorList>
            <consortium name="RefSeq"/>
        </authorList>
    </citation>
    <scope>IDENTIFICATION</scope>
    <source>
        <tissue evidence="4">Entire body</tissue>
    </source>
</reference>
<feature type="region of interest" description="Disordered" evidence="1">
    <location>
        <begin position="181"/>
        <end position="225"/>
    </location>
</feature>
<dbReference type="Proteomes" id="UP000192223">
    <property type="component" value="Unplaced"/>
</dbReference>
<proteinExistence type="predicted"/>
<gene>
    <name evidence="4" type="primary">LOC108734072</name>
</gene>
<dbReference type="KEGG" id="apln:108734072"/>
<organism evidence="3 4">
    <name type="scientific">Agrilus planipennis</name>
    <name type="common">Emerald ash borer</name>
    <name type="synonym">Agrilus marcopoli</name>
    <dbReference type="NCBI Taxonomy" id="224129"/>
    <lineage>
        <taxon>Eukaryota</taxon>
        <taxon>Metazoa</taxon>
        <taxon>Ecdysozoa</taxon>
        <taxon>Arthropoda</taxon>
        <taxon>Hexapoda</taxon>
        <taxon>Insecta</taxon>
        <taxon>Pterygota</taxon>
        <taxon>Neoptera</taxon>
        <taxon>Endopterygota</taxon>
        <taxon>Coleoptera</taxon>
        <taxon>Polyphaga</taxon>
        <taxon>Elateriformia</taxon>
        <taxon>Buprestoidea</taxon>
        <taxon>Buprestidae</taxon>
        <taxon>Agrilinae</taxon>
        <taxon>Agrilus</taxon>
    </lineage>
</organism>
<keyword evidence="2" id="KW-0732">Signal</keyword>
<dbReference type="GeneID" id="108734072"/>
<accession>A0A1W4WLP1</accession>
<dbReference type="AlphaFoldDB" id="A0A1W4WLP1"/>
<feature type="compositionally biased region" description="Basic and acidic residues" evidence="1">
    <location>
        <begin position="186"/>
        <end position="225"/>
    </location>
</feature>
<evidence type="ECO:0000313" key="3">
    <source>
        <dbReference type="Proteomes" id="UP000192223"/>
    </source>
</evidence>
<keyword evidence="3" id="KW-1185">Reference proteome</keyword>
<protein>
    <submittedName>
        <fullName evidence="4">Uncharacterized protein LOC108734072</fullName>
    </submittedName>
</protein>
<evidence type="ECO:0000313" key="4">
    <source>
        <dbReference type="RefSeq" id="XP_018320965.1"/>
    </source>
</evidence>
<feature type="signal peptide" evidence="2">
    <location>
        <begin position="1"/>
        <end position="27"/>
    </location>
</feature>
<dbReference type="RefSeq" id="XP_018320965.1">
    <property type="nucleotide sequence ID" value="XM_018465463.2"/>
</dbReference>
<evidence type="ECO:0000256" key="1">
    <source>
        <dbReference type="SAM" id="MobiDB-lite"/>
    </source>
</evidence>
<feature type="chain" id="PRO_5010693509" evidence="2">
    <location>
        <begin position="28"/>
        <end position="225"/>
    </location>
</feature>